<keyword evidence="5" id="KW-1185">Reference proteome</keyword>
<dbReference type="Pfam" id="PF00069">
    <property type="entry name" value="Pkinase"/>
    <property type="match status" value="1"/>
</dbReference>
<dbReference type="Proteomes" id="UP001596035">
    <property type="component" value="Unassembled WGS sequence"/>
</dbReference>
<dbReference type="SMART" id="SM00220">
    <property type="entry name" value="S_TKc"/>
    <property type="match status" value="1"/>
</dbReference>
<dbReference type="SUPFAM" id="SSF47090">
    <property type="entry name" value="PGBD-like"/>
    <property type="match status" value="1"/>
</dbReference>
<dbReference type="Gene3D" id="1.10.510.10">
    <property type="entry name" value="Transferase(Phosphotransferase) domain 1"/>
    <property type="match status" value="1"/>
</dbReference>
<dbReference type="InterPro" id="IPR000719">
    <property type="entry name" value="Prot_kinase_dom"/>
</dbReference>
<dbReference type="InterPro" id="IPR002477">
    <property type="entry name" value="Peptidoglycan-bd-like"/>
</dbReference>
<reference evidence="5" key="1">
    <citation type="journal article" date="2019" name="Int. J. Syst. Evol. Microbiol.">
        <title>The Global Catalogue of Microorganisms (GCM) 10K type strain sequencing project: providing services to taxonomists for standard genome sequencing and annotation.</title>
        <authorList>
            <consortium name="The Broad Institute Genomics Platform"/>
            <consortium name="The Broad Institute Genome Sequencing Center for Infectious Disease"/>
            <person name="Wu L."/>
            <person name="Ma J."/>
        </authorList>
    </citation>
    <scope>NUCLEOTIDE SEQUENCE [LARGE SCALE GENOMIC DNA]</scope>
    <source>
        <strain evidence="5">CGMCC 4.7131</strain>
    </source>
</reference>
<keyword evidence="1" id="KW-0547">Nucleotide-binding</keyword>
<dbReference type="Gene3D" id="1.10.101.10">
    <property type="entry name" value="PGBD-like superfamily/PGBD"/>
    <property type="match status" value="1"/>
</dbReference>
<dbReference type="Gene3D" id="3.30.200.20">
    <property type="entry name" value="Phosphorylase Kinase, domain 1"/>
    <property type="match status" value="1"/>
</dbReference>
<keyword evidence="2" id="KW-0067">ATP-binding</keyword>
<dbReference type="CDD" id="cd14014">
    <property type="entry name" value="STKc_PknB_like"/>
    <property type="match status" value="1"/>
</dbReference>
<proteinExistence type="predicted"/>
<keyword evidence="4" id="KW-0418">Kinase</keyword>
<organism evidence="4 5">
    <name type="scientific">Streptomyces atrovirens</name>
    <dbReference type="NCBI Taxonomy" id="285556"/>
    <lineage>
        <taxon>Bacteria</taxon>
        <taxon>Bacillati</taxon>
        <taxon>Actinomycetota</taxon>
        <taxon>Actinomycetes</taxon>
        <taxon>Kitasatosporales</taxon>
        <taxon>Streptomycetaceae</taxon>
        <taxon>Streptomyces</taxon>
    </lineage>
</organism>
<gene>
    <name evidence="4" type="ORF">ACFPWV_12480</name>
</gene>
<name>A0ABW0DTI9_9ACTN</name>
<dbReference type="EMBL" id="JBHSKN010000011">
    <property type="protein sequence ID" value="MFC5240722.1"/>
    <property type="molecule type" value="Genomic_DNA"/>
</dbReference>
<dbReference type="Pfam" id="PF01471">
    <property type="entry name" value="PG_binding_1"/>
    <property type="match status" value="1"/>
</dbReference>
<dbReference type="PROSITE" id="PS50011">
    <property type="entry name" value="PROTEIN_KINASE_DOM"/>
    <property type="match status" value="1"/>
</dbReference>
<evidence type="ECO:0000313" key="4">
    <source>
        <dbReference type="EMBL" id="MFC5240722.1"/>
    </source>
</evidence>
<dbReference type="RefSeq" id="WP_344557741.1">
    <property type="nucleotide sequence ID" value="NZ_BAAATG010000010.1"/>
</dbReference>
<dbReference type="PANTHER" id="PTHR24346">
    <property type="entry name" value="MAP/MICROTUBULE AFFINITY-REGULATING KINASE"/>
    <property type="match status" value="1"/>
</dbReference>
<evidence type="ECO:0000256" key="2">
    <source>
        <dbReference type="ARBA" id="ARBA00022840"/>
    </source>
</evidence>
<accession>A0ABW0DTI9</accession>
<feature type="domain" description="Protein kinase" evidence="3">
    <location>
        <begin position="20"/>
        <end position="295"/>
    </location>
</feature>
<evidence type="ECO:0000313" key="5">
    <source>
        <dbReference type="Proteomes" id="UP001596035"/>
    </source>
</evidence>
<sequence>MTSGRPHTVTVPRGYRIGRWEVGEPMGSGASATVYAGRLVEEGPVELPRRAALKVLPTGTRTRRRRHHVREVAEREADFLSRLHSPRLVRMYETLTVDDPDHPELDGATVLVLEQAERSLDVVPHPVPSPGAVLTQICEALTHVHRAGWVHGDLKPANVLLMADGSVRLADFSTAAELEGAHAYSLALATPDYTAPELLWPETDARGTRIRPTADIWAFGVLAHVVLAGSFPFPGGTTEARDDAALRYVHGAEELRLSPGLPEEWRGIVRDCLTPTPEDRAADTAALLRRVEQAAGTARPPRMPRPKSRRWRRPVALVTVLTALELAGSGVAYTALRDEALAAHTPPTCEKPAVFKDPTHGLGYTAGQNGTWDFTIEQGDGGGQVREVQCLLRHLHGVMEAGDAHGSFGPRTHQAVVTFQERAGLAADGTVDPATWRALRKGGES</sequence>
<dbReference type="InterPro" id="IPR036365">
    <property type="entry name" value="PGBD-like_sf"/>
</dbReference>
<evidence type="ECO:0000256" key="1">
    <source>
        <dbReference type="ARBA" id="ARBA00022741"/>
    </source>
</evidence>
<protein>
    <submittedName>
        <fullName evidence="4">Serine/threonine-protein kinase</fullName>
    </submittedName>
</protein>
<dbReference type="InterPro" id="IPR036366">
    <property type="entry name" value="PGBDSf"/>
</dbReference>
<dbReference type="SUPFAM" id="SSF56112">
    <property type="entry name" value="Protein kinase-like (PK-like)"/>
    <property type="match status" value="1"/>
</dbReference>
<dbReference type="GO" id="GO:0016301">
    <property type="term" value="F:kinase activity"/>
    <property type="evidence" value="ECO:0007669"/>
    <property type="project" value="UniProtKB-KW"/>
</dbReference>
<dbReference type="PANTHER" id="PTHR24346:SF30">
    <property type="entry name" value="MATERNAL EMBRYONIC LEUCINE ZIPPER KINASE"/>
    <property type="match status" value="1"/>
</dbReference>
<comment type="caution">
    <text evidence="4">The sequence shown here is derived from an EMBL/GenBank/DDBJ whole genome shotgun (WGS) entry which is preliminary data.</text>
</comment>
<evidence type="ECO:0000259" key="3">
    <source>
        <dbReference type="PROSITE" id="PS50011"/>
    </source>
</evidence>
<keyword evidence="4" id="KW-0808">Transferase</keyword>
<dbReference type="InterPro" id="IPR011009">
    <property type="entry name" value="Kinase-like_dom_sf"/>
</dbReference>